<dbReference type="GeneID" id="83180463"/>
<dbReference type="InterPro" id="IPR032710">
    <property type="entry name" value="NTF2-like_dom_sf"/>
</dbReference>
<dbReference type="AlphaFoldDB" id="A0A9W9SWV3"/>
<dbReference type="SUPFAM" id="SSF54427">
    <property type="entry name" value="NTF2-like"/>
    <property type="match status" value="1"/>
</dbReference>
<reference evidence="1" key="2">
    <citation type="journal article" date="2023" name="IMA Fungus">
        <title>Comparative genomic study of the Penicillium genus elucidates a diverse pangenome and 15 lateral gene transfer events.</title>
        <authorList>
            <person name="Petersen C."/>
            <person name="Sorensen T."/>
            <person name="Nielsen M.R."/>
            <person name="Sondergaard T.E."/>
            <person name="Sorensen J.L."/>
            <person name="Fitzpatrick D.A."/>
            <person name="Frisvad J.C."/>
            <person name="Nielsen K.L."/>
        </authorList>
    </citation>
    <scope>NUCLEOTIDE SEQUENCE</scope>
    <source>
        <strain evidence="1">IBT 15544</strain>
    </source>
</reference>
<protein>
    <recommendedName>
        <fullName evidence="3">SnoaL-like domain-containing protein</fullName>
    </recommendedName>
</protein>
<dbReference type="Gene3D" id="3.10.450.50">
    <property type="match status" value="1"/>
</dbReference>
<evidence type="ECO:0000313" key="1">
    <source>
        <dbReference type="EMBL" id="KAJ5201437.1"/>
    </source>
</evidence>
<proteinExistence type="predicted"/>
<name>A0A9W9SWV3_9EURO</name>
<organism evidence="1 2">
    <name type="scientific">Penicillium cinerascens</name>
    <dbReference type="NCBI Taxonomy" id="70096"/>
    <lineage>
        <taxon>Eukaryota</taxon>
        <taxon>Fungi</taxon>
        <taxon>Dikarya</taxon>
        <taxon>Ascomycota</taxon>
        <taxon>Pezizomycotina</taxon>
        <taxon>Eurotiomycetes</taxon>
        <taxon>Eurotiomycetidae</taxon>
        <taxon>Eurotiales</taxon>
        <taxon>Aspergillaceae</taxon>
        <taxon>Penicillium</taxon>
    </lineage>
</organism>
<evidence type="ECO:0000313" key="2">
    <source>
        <dbReference type="Proteomes" id="UP001150904"/>
    </source>
</evidence>
<comment type="caution">
    <text evidence="1">The sequence shown here is derived from an EMBL/GenBank/DDBJ whole genome shotgun (WGS) entry which is preliminary data.</text>
</comment>
<dbReference type="RefSeq" id="XP_058307353.1">
    <property type="nucleotide sequence ID" value="XM_058453162.1"/>
</dbReference>
<sequence>MTGNEGVINLTRKAIEEHWQASDVSDTEAEYAIHSVDGTLGYPQSGERFKGRATISAQRGGHPADQRFAVLRISGDGYLGERVHHHL</sequence>
<dbReference type="OrthoDB" id="5220977at2759"/>
<reference evidence="1" key="1">
    <citation type="submission" date="2022-12" db="EMBL/GenBank/DDBJ databases">
        <authorList>
            <person name="Petersen C."/>
        </authorList>
    </citation>
    <scope>NUCLEOTIDE SEQUENCE</scope>
    <source>
        <strain evidence="1">IBT 15544</strain>
    </source>
</reference>
<gene>
    <name evidence="1" type="ORF">N7498_006100</name>
</gene>
<keyword evidence="2" id="KW-1185">Reference proteome</keyword>
<evidence type="ECO:0008006" key="3">
    <source>
        <dbReference type="Google" id="ProtNLM"/>
    </source>
</evidence>
<dbReference type="Proteomes" id="UP001150904">
    <property type="component" value="Unassembled WGS sequence"/>
</dbReference>
<accession>A0A9W9SWV3</accession>
<dbReference type="EMBL" id="JAPQKR010000013">
    <property type="protein sequence ID" value="KAJ5201437.1"/>
    <property type="molecule type" value="Genomic_DNA"/>
</dbReference>